<dbReference type="InterPro" id="IPR026961">
    <property type="entry name" value="PGG_dom"/>
</dbReference>
<evidence type="ECO:0000256" key="9">
    <source>
        <dbReference type="SAM" id="Phobius"/>
    </source>
</evidence>
<evidence type="ECO:0000256" key="8">
    <source>
        <dbReference type="SAM" id="MobiDB-lite"/>
    </source>
</evidence>
<name>A0A843VSZ5_COLES</name>
<feature type="region of interest" description="Disordered" evidence="8">
    <location>
        <begin position="17"/>
        <end position="40"/>
    </location>
</feature>
<reference evidence="11" key="1">
    <citation type="submission" date="2017-07" db="EMBL/GenBank/DDBJ databases">
        <title>Taro Niue Genome Assembly and Annotation.</title>
        <authorList>
            <person name="Atibalentja N."/>
            <person name="Keating K."/>
            <person name="Fields C.J."/>
        </authorList>
    </citation>
    <scope>NUCLEOTIDE SEQUENCE</scope>
    <source>
        <strain evidence="11">Niue_2</strain>
        <tissue evidence="11">Leaf</tissue>
    </source>
</reference>
<dbReference type="Gene3D" id="1.25.40.20">
    <property type="entry name" value="Ankyrin repeat-containing domain"/>
    <property type="match status" value="2"/>
</dbReference>
<dbReference type="EMBL" id="NMUH01001783">
    <property type="protein sequence ID" value="MQL95333.1"/>
    <property type="molecule type" value="Genomic_DNA"/>
</dbReference>
<keyword evidence="2 9" id="KW-0812">Transmembrane</keyword>
<keyword evidence="3" id="KW-0677">Repeat</keyword>
<evidence type="ECO:0000256" key="6">
    <source>
        <dbReference type="ARBA" id="ARBA00023136"/>
    </source>
</evidence>
<feature type="transmembrane region" description="Helical" evidence="9">
    <location>
        <begin position="399"/>
        <end position="423"/>
    </location>
</feature>
<dbReference type="SMART" id="SM00248">
    <property type="entry name" value="ANK"/>
    <property type="match status" value="8"/>
</dbReference>
<evidence type="ECO:0000313" key="11">
    <source>
        <dbReference type="EMBL" id="MQL95333.1"/>
    </source>
</evidence>
<dbReference type="PANTHER" id="PTHR24186">
    <property type="entry name" value="PROTEIN PHOSPHATASE 1 REGULATORY SUBUNIT"/>
    <property type="match status" value="1"/>
</dbReference>
<feature type="domain" description="PGG" evidence="10">
    <location>
        <begin position="400"/>
        <end position="515"/>
    </location>
</feature>
<evidence type="ECO:0000259" key="10">
    <source>
        <dbReference type="Pfam" id="PF13962"/>
    </source>
</evidence>
<feature type="transmembrane region" description="Helical" evidence="9">
    <location>
        <begin position="451"/>
        <end position="475"/>
    </location>
</feature>
<keyword evidence="5 7" id="KW-0040">ANK repeat</keyword>
<feature type="repeat" description="ANK" evidence="7">
    <location>
        <begin position="75"/>
        <end position="107"/>
    </location>
</feature>
<evidence type="ECO:0000256" key="4">
    <source>
        <dbReference type="ARBA" id="ARBA00022989"/>
    </source>
</evidence>
<dbReference type="PROSITE" id="PS50088">
    <property type="entry name" value="ANK_REPEAT"/>
    <property type="match status" value="5"/>
</dbReference>
<dbReference type="InterPro" id="IPR036770">
    <property type="entry name" value="Ankyrin_rpt-contain_sf"/>
</dbReference>
<feature type="region of interest" description="Disordered" evidence="8">
    <location>
        <begin position="56"/>
        <end position="80"/>
    </location>
</feature>
<feature type="repeat" description="ANK" evidence="7">
    <location>
        <begin position="114"/>
        <end position="138"/>
    </location>
</feature>
<feature type="compositionally biased region" description="Basic and acidic residues" evidence="8">
    <location>
        <begin position="56"/>
        <end position="78"/>
    </location>
</feature>
<dbReference type="Pfam" id="PF13962">
    <property type="entry name" value="PGG"/>
    <property type="match status" value="1"/>
</dbReference>
<evidence type="ECO:0000256" key="2">
    <source>
        <dbReference type="ARBA" id="ARBA00022692"/>
    </source>
</evidence>
<dbReference type="PROSITE" id="PS50297">
    <property type="entry name" value="ANK_REP_REGION"/>
    <property type="match status" value="4"/>
</dbReference>
<feature type="repeat" description="ANK" evidence="7">
    <location>
        <begin position="183"/>
        <end position="215"/>
    </location>
</feature>
<feature type="repeat" description="ANK" evidence="7">
    <location>
        <begin position="285"/>
        <end position="318"/>
    </location>
</feature>
<sequence>MGVMEKQLSFRLGTMEKQQSFRNRTMEKQQSFRGMEKQKSFKMGAMEKQKSFRMEAMERQQSFRDRKNKDSSRKRGDSPLHLASRVGNLQQVKEILSDGDSSHLKDLVSAQNNDGETALYLAAENGHVEVVREILKHSDAPSASLKAKNSFDSFHIAAKEGHVDVLKELLSSFPELAMTVGSSNATALDTATTKGHVDVVNLLLQTDASLAKITRNNGKTVLHAAARAGHVEIVRSLLNKDPSIGFWIDKKGQTAFHMAVKGQNVETIMELLKPDPSIINFEDGKGNTPLHIATRKGRPLIVQSLLTVDGINVNALNKAGETALDISVKNSCEEITAILREAGAVSAKEHANPPSPAKQLKQTVSDIKHDVHSQLQQTRKTGMHVQKIKKRLKKLHIGGLNNAINSNTVVAVLIATVAFAAIFTLPGNYVETPGENGTREYKLGEAYIAKYPAFVIFFVSDSLALFISLAVVVVQTSLVVVEQKAKKQMVFIINKVMWLACLFISVAFIALTYVVVGHDNWWLAWLTTAVGATIMLSTIGSMCYCIILHRMEQKNMRNLRRSSRSQSHSWSVAVESDSDMHNSIYAL</sequence>
<evidence type="ECO:0000313" key="12">
    <source>
        <dbReference type="Proteomes" id="UP000652761"/>
    </source>
</evidence>
<dbReference type="PANTHER" id="PTHR24186:SF8">
    <property type="entry name" value="ANKYRIN REPEAT FAMILY PROTEIN"/>
    <property type="match status" value="1"/>
</dbReference>
<feature type="transmembrane region" description="Helical" evidence="9">
    <location>
        <begin position="496"/>
        <end position="516"/>
    </location>
</feature>
<dbReference type="Pfam" id="PF12796">
    <property type="entry name" value="Ank_2"/>
    <property type="match status" value="3"/>
</dbReference>
<protein>
    <recommendedName>
        <fullName evidence="10">PGG domain-containing protein</fullName>
    </recommendedName>
</protein>
<feature type="repeat" description="ANK" evidence="7">
    <location>
        <begin position="217"/>
        <end position="244"/>
    </location>
</feature>
<evidence type="ECO:0000256" key="5">
    <source>
        <dbReference type="ARBA" id="ARBA00023043"/>
    </source>
</evidence>
<keyword evidence="12" id="KW-1185">Reference proteome</keyword>
<evidence type="ECO:0000256" key="1">
    <source>
        <dbReference type="ARBA" id="ARBA00004141"/>
    </source>
</evidence>
<gene>
    <name evidence="11" type="ORF">Taro_028006</name>
</gene>
<organism evidence="11 12">
    <name type="scientific">Colocasia esculenta</name>
    <name type="common">Wild taro</name>
    <name type="synonym">Arum esculentum</name>
    <dbReference type="NCBI Taxonomy" id="4460"/>
    <lineage>
        <taxon>Eukaryota</taxon>
        <taxon>Viridiplantae</taxon>
        <taxon>Streptophyta</taxon>
        <taxon>Embryophyta</taxon>
        <taxon>Tracheophyta</taxon>
        <taxon>Spermatophyta</taxon>
        <taxon>Magnoliopsida</taxon>
        <taxon>Liliopsida</taxon>
        <taxon>Araceae</taxon>
        <taxon>Aroideae</taxon>
        <taxon>Colocasieae</taxon>
        <taxon>Colocasia</taxon>
    </lineage>
</organism>
<comment type="caution">
    <text evidence="11">The sequence shown here is derived from an EMBL/GenBank/DDBJ whole genome shotgun (WGS) entry which is preliminary data.</text>
</comment>
<evidence type="ECO:0000256" key="3">
    <source>
        <dbReference type="ARBA" id="ARBA00022737"/>
    </source>
</evidence>
<dbReference type="OrthoDB" id="194358at2759"/>
<feature type="compositionally biased region" description="Polar residues" evidence="8">
    <location>
        <begin position="17"/>
        <end position="32"/>
    </location>
</feature>
<dbReference type="Pfam" id="PF00023">
    <property type="entry name" value="Ank"/>
    <property type="match status" value="1"/>
</dbReference>
<accession>A0A843VSZ5</accession>
<dbReference type="Proteomes" id="UP000652761">
    <property type="component" value="Unassembled WGS sequence"/>
</dbReference>
<evidence type="ECO:0000256" key="7">
    <source>
        <dbReference type="PROSITE-ProRule" id="PRU00023"/>
    </source>
</evidence>
<dbReference type="AlphaFoldDB" id="A0A843VSZ5"/>
<dbReference type="InterPro" id="IPR002110">
    <property type="entry name" value="Ankyrin_rpt"/>
</dbReference>
<proteinExistence type="predicted"/>
<dbReference type="SMR" id="A0A843VSZ5"/>
<dbReference type="SUPFAM" id="SSF48403">
    <property type="entry name" value="Ankyrin repeat"/>
    <property type="match status" value="1"/>
</dbReference>
<keyword evidence="6 9" id="KW-0472">Membrane</keyword>
<keyword evidence="4 9" id="KW-1133">Transmembrane helix</keyword>
<feature type="transmembrane region" description="Helical" evidence="9">
    <location>
        <begin position="522"/>
        <end position="547"/>
    </location>
</feature>
<comment type="subcellular location">
    <subcellularLocation>
        <location evidence="1">Membrane</location>
        <topology evidence="1">Multi-pass membrane protein</topology>
    </subcellularLocation>
</comment>
<dbReference type="GO" id="GO:0005886">
    <property type="term" value="C:plasma membrane"/>
    <property type="evidence" value="ECO:0007669"/>
    <property type="project" value="TreeGrafter"/>
</dbReference>